<gene>
    <name evidence="5" type="ORF">P5673_012898</name>
</gene>
<dbReference type="SUPFAM" id="SSF48726">
    <property type="entry name" value="Immunoglobulin"/>
    <property type="match status" value="1"/>
</dbReference>
<evidence type="ECO:0000313" key="6">
    <source>
        <dbReference type="Proteomes" id="UP001249851"/>
    </source>
</evidence>
<dbReference type="InterPro" id="IPR003961">
    <property type="entry name" value="FN3_dom"/>
</dbReference>
<evidence type="ECO:0000259" key="4">
    <source>
        <dbReference type="PROSITE" id="PS50853"/>
    </source>
</evidence>
<reference evidence="5" key="2">
    <citation type="journal article" date="2023" name="Science">
        <title>Genomic signatures of disease resistance in endangered staghorn corals.</title>
        <authorList>
            <person name="Vollmer S.V."/>
            <person name="Selwyn J.D."/>
            <person name="Despard B.A."/>
            <person name="Roesel C.L."/>
        </authorList>
    </citation>
    <scope>NUCLEOTIDE SEQUENCE</scope>
    <source>
        <strain evidence="5">K2</strain>
    </source>
</reference>
<feature type="transmembrane region" description="Helical" evidence="2">
    <location>
        <begin position="498"/>
        <end position="523"/>
    </location>
</feature>
<dbReference type="Proteomes" id="UP001249851">
    <property type="component" value="Unassembled WGS sequence"/>
</dbReference>
<dbReference type="EMBL" id="JARQWQ010000024">
    <property type="protein sequence ID" value="KAK2563890.1"/>
    <property type="molecule type" value="Genomic_DNA"/>
</dbReference>
<sequence length="589" mass="66517">MEEYRRCTFRLLFQFHVSLLYLVIRSRADFLLVEAPVVYVISGTDLTLNCEINGSVILTDQVSWKHNGVWLHNLTHRVDRKLQLVIPRIHEQQHGVYQCSVFNVSKQSVNLLPRDANVTVLIGARIRKPQCESNGRIPPTTLLLWNTVKNEQSDLQFTYHVLFCYNPSSQNEFCLHPPRGYSMFKHCPAVLPLDLLSNNIKPISECNVTLLFSTFFPNMFDPAKPVSGNPKIHFVISFGNVQSESYSHKTICDPTESVKCTKPENIRTMNVTSRTFSFVWDAPKDMDVFKAFLHYLLVITAADTSQNKTVDFVSLDPFKMVNLSHSFIKLRPYALYHVYIACSVSPVLGDSTTGEYIGPFSVRTLEEEPGGHPRIDGNMTFTIHGKHKDVGLKWTLPNTDTWNGRITHFVLHYKVANESEATAEPIAGQVKVLSIVSNTTGNLIDLWANETYAVNIQMCTRVGCGPVSQAIYIPVIKVQVSKPVKPSREPGPKERSNYLLIVGLVSGIILLCVVSAFIAIYFWKKKPRPKNSRLPLSEVIKDKDTSPSPLYEMRYGGQESDGEYDVVSPSDRNTAQRSDSQTEQLKTEI</sequence>
<dbReference type="InterPro" id="IPR036116">
    <property type="entry name" value="FN3_sf"/>
</dbReference>
<dbReference type="InterPro" id="IPR003599">
    <property type="entry name" value="Ig_sub"/>
</dbReference>
<dbReference type="InterPro" id="IPR003598">
    <property type="entry name" value="Ig_sub2"/>
</dbReference>
<dbReference type="InterPro" id="IPR036179">
    <property type="entry name" value="Ig-like_dom_sf"/>
</dbReference>
<evidence type="ECO:0000256" key="1">
    <source>
        <dbReference type="SAM" id="MobiDB-lite"/>
    </source>
</evidence>
<dbReference type="AlphaFoldDB" id="A0AAD9QMW0"/>
<feature type="region of interest" description="Disordered" evidence="1">
    <location>
        <begin position="535"/>
        <end position="589"/>
    </location>
</feature>
<name>A0AAD9QMW0_ACRCE</name>
<dbReference type="Pfam" id="PF13927">
    <property type="entry name" value="Ig_3"/>
    <property type="match status" value="1"/>
</dbReference>
<dbReference type="SMART" id="SM00408">
    <property type="entry name" value="IGc2"/>
    <property type="match status" value="1"/>
</dbReference>
<accession>A0AAD9QMW0</accession>
<feature type="compositionally biased region" description="Polar residues" evidence="1">
    <location>
        <begin position="570"/>
        <end position="589"/>
    </location>
</feature>
<feature type="domain" description="Ig-like" evidence="3">
    <location>
        <begin position="28"/>
        <end position="110"/>
    </location>
</feature>
<proteinExistence type="predicted"/>
<keyword evidence="2" id="KW-0812">Transmembrane</keyword>
<dbReference type="PROSITE" id="PS50853">
    <property type="entry name" value="FN3"/>
    <property type="match status" value="2"/>
</dbReference>
<evidence type="ECO:0000313" key="5">
    <source>
        <dbReference type="EMBL" id="KAK2563890.1"/>
    </source>
</evidence>
<feature type="domain" description="Fibronectin type-III" evidence="4">
    <location>
        <begin position="262"/>
        <end position="367"/>
    </location>
</feature>
<dbReference type="SUPFAM" id="SSF49265">
    <property type="entry name" value="Fibronectin type III"/>
    <property type="match status" value="1"/>
</dbReference>
<keyword evidence="2" id="KW-0472">Membrane</keyword>
<dbReference type="SMART" id="SM00409">
    <property type="entry name" value="IG"/>
    <property type="match status" value="1"/>
</dbReference>
<protein>
    <submittedName>
        <fullName evidence="5">Uncharacterized protein</fullName>
    </submittedName>
</protein>
<evidence type="ECO:0000256" key="2">
    <source>
        <dbReference type="SAM" id="Phobius"/>
    </source>
</evidence>
<dbReference type="InterPro" id="IPR013783">
    <property type="entry name" value="Ig-like_fold"/>
</dbReference>
<comment type="caution">
    <text evidence="5">The sequence shown here is derived from an EMBL/GenBank/DDBJ whole genome shotgun (WGS) entry which is preliminary data.</text>
</comment>
<keyword evidence="2" id="KW-1133">Transmembrane helix</keyword>
<dbReference type="Gene3D" id="2.60.40.10">
    <property type="entry name" value="Immunoglobulins"/>
    <property type="match status" value="3"/>
</dbReference>
<dbReference type="CDD" id="cd00063">
    <property type="entry name" value="FN3"/>
    <property type="match status" value="2"/>
</dbReference>
<evidence type="ECO:0000259" key="3">
    <source>
        <dbReference type="PROSITE" id="PS50835"/>
    </source>
</evidence>
<feature type="domain" description="Fibronectin type-III" evidence="4">
    <location>
        <begin position="375"/>
        <end position="481"/>
    </location>
</feature>
<keyword evidence="6" id="KW-1185">Reference proteome</keyword>
<reference evidence="5" key="1">
    <citation type="journal article" date="2023" name="G3 (Bethesda)">
        <title>Whole genome assembly and annotation of the endangered Caribbean coral Acropora cervicornis.</title>
        <authorList>
            <person name="Selwyn J.D."/>
            <person name="Vollmer S.V."/>
        </authorList>
    </citation>
    <scope>NUCLEOTIDE SEQUENCE</scope>
    <source>
        <strain evidence="5">K2</strain>
    </source>
</reference>
<dbReference type="PROSITE" id="PS50835">
    <property type="entry name" value="IG_LIKE"/>
    <property type="match status" value="1"/>
</dbReference>
<organism evidence="5 6">
    <name type="scientific">Acropora cervicornis</name>
    <name type="common">Staghorn coral</name>
    <dbReference type="NCBI Taxonomy" id="6130"/>
    <lineage>
        <taxon>Eukaryota</taxon>
        <taxon>Metazoa</taxon>
        <taxon>Cnidaria</taxon>
        <taxon>Anthozoa</taxon>
        <taxon>Hexacorallia</taxon>
        <taxon>Scleractinia</taxon>
        <taxon>Astrocoeniina</taxon>
        <taxon>Acroporidae</taxon>
        <taxon>Acropora</taxon>
    </lineage>
</organism>
<dbReference type="InterPro" id="IPR007110">
    <property type="entry name" value="Ig-like_dom"/>
</dbReference>